<keyword evidence="6" id="KW-0720">Serine protease</keyword>
<dbReference type="GO" id="GO:0008239">
    <property type="term" value="F:dipeptidyl-peptidase activity"/>
    <property type="evidence" value="ECO:0007669"/>
    <property type="project" value="TreeGrafter"/>
</dbReference>
<evidence type="ECO:0008006" key="16">
    <source>
        <dbReference type="Google" id="ProtNLM"/>
    </source>
</evidence>
<name>A0AAV2RBR2_MEGNR</name>
<keyword evidence="5" id="KW-0378">Hydrolase</keyword>
<dbReference type="SUPFAM" id="SSF53474">
    <property type="entry name" value="alpha/beta-Hydrolases"/>
    <property type="match status" value="1"/>
</dbReference>
<evidence type="ECO:0000259" key="12">
    <source>
        <dbReference type="Pfam" id="PF00326"/>
    </source>
</evidence>
<keyword evidence="15" id="KW-1185">Reference proteome</keyword>
<dbReference type="Pfam" id="PF00930">
    <property type="entry name" value="DPPIV_N"/>
    <property type="match status" value="1"/>
</dbReference>
<feature type="non-terminal residue" evidence="14">
    <location>
        <position position="843"/>
    </location>
</feature>
<dbReference type="GO" id="GO:0005886">
    <property type="term" value="C:plasma membrane"/>
    <property type="evidence" value="ECO:0007669"/>
    <property type="project" value="TreeGrafter"/>
</dbReference>
<dbReference type="EMBL" id="CAXKWB010017506">
    <property type="protein sequence ID" value="CAL4119055.1"/>
    <property type="molecule type" value="Genomic_DNA"/>
</dbReference>
<dbReference type="GO" id="GO:0012505">
    <property type="term" value="C:endomembrane system"/>
    <property type="evidence" value="ECO:0007669"/>
    <property type="project" value="UniProtKB-SubCell"/>
</dbReference>
<keyword evidence="4" id="KW-0812">Transmembrane</keyword>
<evidence type="ECO:0000256" key="7">
    <source>
        <dbReference type="ARBA" id="ARBA00022968"/>
    </source>
</evidence>
<evidence type="ECO:0000313" key="15">
    <source>
        <dbReference type="Proteomes" id="UP001497623"/>
    </source>
</evidence>
<evidence type="ECO:0000256" key="1">
    <source>
        <dbReference type="ARBA" id="ARBA00004606"/>
    </source>
</evidence>
<feature type="domain" description="Dipeptidylpeptidase IV N-terminal" evidence="13">
    <location>
        <begin position="191"/>
        <end position="547"/>
    </location>
</feature>
<protein>
    <recommendedName>
        <fullName evidence="16">Venom dipeptidyl peptidase 4</fullName>
    </recommendedName>
</protein>
<evidence type="ECO:0000256" key="8">
    <source>
        <dbReference type="ARBA" id="ARBA00022989"/>
    </source>
</evidence>
<dbReference type="InterPro" id="IPR002469">
    <property type="entry name" value="Peptidase_S9B_N"/>
</dbReference>
<keyword evidence="8" id="KW-1133">Transmembrane helix</keyword>
<evidence type="ECO:0000256" key="10">
    <source>
        <dbReference type="ARBA" id="ARBA00023180"/>
    </source>
</evidence>
<comment type="subcellular location">
    <subcellularLocation>
        <location evidence="11">Endomembrane system</location>
        <topology evidence="11">Single-pass membrane protein</topology>
    </subcellularLocation>
    <subcellularLocation>
        <location evidence="1">Membrane</location>
        <topology evidence="1">Single-pass type II membrane protein</topology>
    </subcellularLocation>
</comment>
<dbReference type="InterPro" id="IPR029058">
    <property type="entry name" value="AB_hydrolase_fold"/>
</dbReference>
<keyword evidence="7" id="KW-0735">Signal-anchor</keyword>
<evidence type="ECO:0000256" key="5">
    <source>
        <dbReference type="ARBA" id="ARBA00022801"/>
    </source>
</evidence>
<evidence type="ECO:0000256" key="6">
    <source>
        <dbReference type="ARBA" id="ARBA00022825"/>
    </source>
</evidence>
<keyword evidence="10" id="KW-0325">Glycoprotein</keyword>
<dbReference type="PANTHER" id="PTHR11731">
    <property type="entry name" value="PROTEASE FAMILY S9B,C DIPEPTIDYL-PEPTIDASE IV-RELATED"/>
    <property type="match status" value="1"/>
</dbReference>
<dbReference type="Gene3D" id="2.140.10.30">
    <property type="entry name" value="Dipeptidylpeptidase IV, N-terminal domain"/>
    <property type="match status" value="1"/>
</dbReference>
<dbReference type="Proteomes" id="UP001497623">
    <property type="component" value="Unassembled WGS sequence"/>
</dbReference>
<evidence type="ECO:0000259" key="13">
    <source>
        <dbReference type="Pfam" id="PF00930"/>
    </source>
</evidence>
<dbReference type="GO" id="GO:0008236">
    <property type="term" value="F:serine-type peptidase activity"/>
    <property type="evidence" value="ECO:0007669"/>
    <property type="project" value="UniProtKB-KW"/>
</dbReference>
<dbReference type="GO" id="GO:0004177">
    <property type="term" value="F:aminopeptidase activity"/>
    <property type="evidence" value="ECO:0007669"/>
    <property type="project" value="UniProtKB-KW"/>
</dbReference>
<evidence type="ECO:0000256" key="4">
    <source>
        <dbReference type="ARBA" id="ARBA00022692"/>
    </source>
</evidence>
<dbReference type="InterPro" id="IPR001375">
    <property type="entry name" value="Peptidase_S9_cat"/>
</dbReference>
<dbReference type="Gene3D" id="3.40.50.1820">
    <property type="entry name" value="alpha/beta hydrolase"/>
    <property type="match status" value="1"/>
</dbReference>
<sequence length="843" mass="94581">MSYKSMRQGALHLKWIESRDIFLTKSLSRLRNLAPHCWSQNSCSLYDSITTLTGCNSLTTLLTTSSLTYPAHSASIMVAMGMVADSQKAKRNIMERRDTLESVNMVHCRITMDTLSIVYLRQNSYEAVNIQQEFLNNSYVSTLIGDYWASKRYLVVSGRQGLCIFLNRTKLKKIKNISLIQSHTEEFSISPNLRYVLLLHHIIKGRLFTRTAKYSIYDVETDHYYPLKLWRKEVGHPRYQHVAWLGDEGAKLVVVSGGNVFYVRDLTQSPTVLTTDARPEKVFNGVPDLLYEEILKQPHAVWPSPNGELLTVATFNDSNVRELPILEYSDHMYPTLHALRYPTVDTDIPEVTLWVYNLSTSHVPPPRVRLIPPKPITDVNYMVATGWVNSTVVWVSWASRDQSSAVLATCHYPKWQCTLVHVNHASVGVSPVVRSVVWAGKWAVFPWVVRTATGSWHNHVALVGTREGRHAPLTLEEYHVKDVLGCKQPDGLVYFLGTELEKGASLVQVYSVSPTSVHVKCITCHLGCASVSASLNPGLTHAVVVCGGNVGGLPTTMVISLEDPLDITILHNQTRLKNALVTLALPELHSLDVELAPAIHASVTLTMPPGWTITDETLLYPLIVQMVGPGEFDIYDHAWHIGWKEFLASGHQVAHARIQLWGSDPSARASVHTLATYQAKVIQKLMEQFDFLDPANVAVWGWGTGGSLALDAAAMAHDMFKCVAVVNPVVDWRSHGSFWAERLLGRENSLGAGRRYEDSDLMRLGEKLQNDRIMLVQGTQDPAAHHSFLLALALTEHGKHFKHVVYPDEDYMLDRVRVHLLDAFDKFFFSCMHDPLIYSASNR</sequence>
<keyword evidence="2" id="KW-0031">Aminopeptidase</keyword>
<dbReference type="GO" id="GO:0006508">
    <property type="term" value="P:proteolysis"/>
    <property type="evidence" value="ECO:0007669"/>
    <property type="project" value="UniProtKB-KW"/>
</dbReference>
<comment type="caution">
    <text evidence="14">The sequence shown here is derived from an EMBL/GenBank/DDBJ whole genome shotgun (WGS) entry which is preliminary data.</text>
</comment>
<feature type="domain" description="Peptidase S9 prolyl oligopeptidase catalytic" evidence="12">
    <location>
        <begin position="678"/>
        <end position="832"/>
    </location>
</feature>
<evidence type="ECO:0000313" key="14">
    <source>
        <dbReference type="EMBL" id="CAL4119055.1"/>
    </source>
</evidence>
<accession>A0AAV2RBR2</accession>
<keyword evidence="9" id="KW-0472">Membrane</keyword>
<dbReference type="Pfam" id="PF00326">
    <property type="entry name" value="Peptidase_S9"/>
    <property type="match status" value="1"/>
</dbReference>
<keyword evidence="3" id="KW-0645">Protease</keyword>
<dbReference type="InterPro" id="IPR050278">
    <property type="entry name" value="Serine_Prot_S9B/DPPIV"/>
</dbReference>
<organism evidence="14 15">
    <name type="scientific">Meganyctiphanes norvegica</name>
    <name type="common">Northern krill</name>
    <name type="synonym">Thysanopoda norvegica</name>
    <dbReference type="NCBI Taxonomy" id="48144"/>
    <lineage>
        <taxon>Eukaryota</taxon>
        <taxon>Metazoa</taxon>
        <taxon>Ecdysozoa</taxon>
        <taxon>Arthropoda</taxon>
        <taxon>Crustacea</taxon>
        <taxon>Multicrustacea</taxon>
        <taxon>Malacostraca</taxon>
        <taxon>Eumalacostraca</taxon>
        <taxon>Eucarida</taxon>
        <taxon>Euphausiacea</taxon>
        <taxon>Euphausiidae</taxon>
        <taxon>Meganyctiphanes</taxon>
    </lineage>
</organism>
<evidence type="ECO:0000256" key="9">
    <source>
        <dbReference type="ARBA" id="ARBA00023136"/>
    </source>
</evidence>
<evidence type="ECO:0000256" key="3">
    <source>
        <dbReference type="ARBA" id="ARBA00022670"/>
    </source>
</evidence>
<dbReference type="PANTHER" id="PTHR11731:SF200">
    <property type="entry name" value="DIPEPTIDYL PEPTIDASE 10, ISOFORM B"/>
    <property type="match status" value="1"/>
</dbReference>
<evidence type="ECO:0000256" key="11">
    <source>
        <dbReference type="ARBA" id="ARBA00037847"/>
    </source>
</evidence>
<evidence type="ECO:0000256" key="2">
    <source>
        <dbReference type="ARBA" id="ARBA00022438"/>
    </source>
</evidence>
<gene>
    <name evidence="14" type="ORF">MNOR_LOCUS21595</name>
</gene>
<dbReference type="AlphaFoldDB" id="A0AAV2RBR2"/>
<proteinExistence type="predicted"/>
<dbReference type="SUPFAM" id="SSF82171">
    <property type="entry name" value="DPP6 N-terminal domain-like"/>
    <property type="match status" value="1"/>
</dbReference>
<reference evidence="14 15" key="1">
    <citation type="submission" date="2024-05" db="EMBL/GenBank/DDBJ databases">
        <authorList>
            <person name="Wallberg A."/>
        </authorList>
    </citation>
    <scope>NUCLEOTIDE SEQUENCE [LARGE SCALE GENOMIC DNA]</scope>
</reference>